<evidence type="ECO:0000259" key="6">
    <source>
        <dbReference type="Pfam" id="PF01368"/>
    </source>
</evidence>
<dbReference type="InterPro" id="IPR038763">
    <property type="entry name" value="DHH_sf"/>
</dbReference>
<dbReference type="Pfam" id="PF01368">
    <property type="entry name" value="DHH"/>
    <property type="match status" value="1"/>
</dbReference>
<dbReference type="GO" id="GO:0008409">
    <property type="term" value="F:5'-3' exonuclease activity"/>
    <property type="evidence" value="ECO:0007669"/>
    <property type="project" value="InterPro"/>
</dbReference>
<evidence type="ECO:0000313" key="9">
    <source>
        <dbReference type="EMBL" id="MCA9386770.1"/>
    </source>
</evidence>
<sequence>MKWVLPDEKPGDSESLLDFILNQREIKDKKSFLYSTLENLHDPFLMWGMKNVAETILDAVNKKKKIVIHGDFDVDGVTATSIMWDFLYRKLGADVLPFIPNRFTDGYGLSDESMNQIKEMKADLIITVDCGIKDIEIVKKYHKDFDFVITDHHTILENKNDEKNKDVEVVGRHGISKYAKAVTHPGLDGSYPFTGICGAVVSLKVCIAINSLLGNKFDMSEYLPLAAMGTVCDIMPLVDENRAIVSEGLRLIKETNNIGLKALMRVSGVNPREVATYHIGFALGPRINAAGRIDHAMDAVRLLTTQSSSQANELASKLDMLNKQRQDLTHEYVDLALAQIDKKNKVHFIYGEDWPEGILGLIAGKITQKYFRPSLVASSNGDFIKGSARSIEGYNISKALKDLDKHLIRYGGHAEAAGFSLNHSALPEFKDALQKHAKKKLKDTVLEPILFIDAEINNSHLSLPMVEELNELAPFGQANAEPVVLFSPTETLRTITFGSENQHIKAFSPSSTLLEFIGFGKAYEFRELLESSTPVEIAGSIGTNIWNGNKKIQIKIRDIRKK</sequence>
<dbReference type="PANTHER" id="PTHR30255:SF2">
    <property type="entry name" value="SINGLE-STRANDED-DNA-SPECIFIC EXONUCLEASE RECJ"/>
    <property type="match status" value="1"/>
</dbReference>
<gene>
    <name evidence="9" type="primary">recJ</name>
    <name evidence="9" type="ORF">KC669_01925</name>
</gene>
<dbReference type="EMBL" id="JAGQLF010000015">
    <property type="protein sequence ID" value="MCA9386770.1"/>
    <property type="molecule type" value="Genomic_DNA"/>
</dbReference>
<dbReference type="InterPro" id="IPR003156">
    <property type="entry name" value="DHHA1_dom"/>
</dbReference>
<protein>
    <recommendedName>
        <fullName evidence="2">Single-stranded-DNA-specific exonuclease RecJ</fullName>
    </recommendedName>
</protein>
<keyword evidence="3" id="KW-0540">Nuclease</keyword>
<dbReference type="Pfam" id="PF17768">
    <property type="entry name" value="RecJ_OB"/>
    <property type="match status" value="1"/>
</dbReference>
<dbReference type="Gene3D" id="3.10.310.30">
    <property type="match status" value="1"/>
</dbReference>
<dbReference type="Proteomes" id="UP000714915">
    <property type="component" value="Unassembled WGS sequence"/>
</dbReference>
<evidence type="ECO:0000259" key="8">
    <source>
        <dbReference type="Pfam" id="PF17768"/>
    </source>
</evidence>
<dbReference type="GO" id="GO:0003676">
    <property type="term" value="F:nucleic acid binding"/>
    <property type="evidence" value="ECO:0007669"/>
    <property type="project" value="InterPro"/>
</dbReference>
<feature type="domain" description="DHHA1" evidence="7">
    <location>
        <begin position="345"/>
        <end position="437"/>
    </location>
</feature>
<comment type="similarity">
    <text evidence="1">Belongs to the RecJ family.</text>
</comment>
<feature type="domain" description="DDH" evidence="6">
    <location>
        <begin position="65"/>
        <end position="164"/>
    </location>
</feature>
<evidence type="ECO:0000256" key="1">
    <source>
        <dbReference type="ARBA" id="ARBA00005915"/>
    </source>
</evidence>
<dbReference type="InterPro" id="IPR001667">
    <property type="entry name" value="DDH_dom"/>
</dbReference>
<keyword evidence="5 9" id="KW-0269">Exonuclease</keyword>
<feature type="domain" description="RecJ OB" evidence="8">
    <location>
        <begin position="452"/>
        <end position="558"/>
    </location>
</feature>
<keyword evidence="4" id="KW-0378">Hydrolase</keyword>
<organism evidence="9 10">
    <name type="scientific">Candidatus Dojkabacteria bacterium</name>
    <dbReference type="NCBI Taxonomy" id="2099670"/>
    <lineage>
        <taxon>Bacteria</taxon>
        <taxon>Candidatus Dojkabacteria</taxon>
    </lineage>
</organism>
<dbReference type="SUPFAM" id="SSF64182">
    <property type="entry name" value="DHH phosphoesterases"/>
    <property type="match status" value="1"/>
</dbReference>
<evidence type="ECO:0000256" key="5">
    <source>
        <dbReference type="ARBA" id="ARBA00022839"/>
    </source>
</evidence>
<evidence type="ECO:0000256" key="4">
    <source>
        <dbReference type="ARBA" id="ARBA00022801"/>
    </source>
</evidence>
<comment type="caution">
    <text evidence="9">The sequence shown here is derived from an EMBL/GenBank/DDBJ whole genome shotgun (WGS) entry which is preliminary data.</text>
</comment>
<dbReference type="Pfam" id="PF02272">
    <property type="entry name" value="DHHA1"/>
    <property type="match status" value="1"/>
</dbReference>
<proteinExistence type="inferred from homology"/>
<evidence type="ECO:0000313" key="10">
    <source>
        <dbReference type="Proteomes" id="UP000714915"/>
    </source>
</evidence>
<evidence type="ECO:0000256" key="2">
    <source>
        <dbReference type="ARBA" id="ARBA00019841"/>
    </source>
</evidence>
<evidence type="ECO:0000259" key="7">
    <source>
        <dbReference type="Pfam" id="PF02272"/>
    </source>
</evidence>
<dbReference type="InterPro" id="IPR051673">
    <property type="entry name" value="SSDNA_exonuclease_RecJ"/>
</dbReference>
<dbReference type="NCBIfam" id="TIGR00644">
    <property type="entry name" value="recJ"/>
    <property type="match status" value="1"/>
</dbReference>
<evidence type="ECO:0000256" key="3">
    <source>
        <dbReference type="ARBA" id="ARBA00022722"/>
    </source>
</evidence>
<dbReference type="AlphaFoldDB" id="A0A955RLJ8"/>
<dbReference type="GO" id="GO:0006281">
    <property type="term" value="P:DNA repair"/>
    <property type="evidence" value="ECO:0007669"/>
    <property type="project" value="InterPro"/>
</dbReference>
<dbReference type="InterPro" id="IPR041122">
    <property type="entry name" value="RecJ_OB"/>
</dbReference>
<accession>A0A955RLJ8</accession>
<dbReference type="InterPro" id="IPR004610">
    <property type="entry name" value="RecJ"/>
</dbReference>
<name>A0A955RLJ8_9BACT</name>
<dbReference type="GO" id="GO:0006310">
    <property type="term" value="P:DNA recombination"/>
    <property type="evidence" value="ECO:0007669"/>
    <property type="project" value="InterPro"/>
</dbReference>
<dbReference type="Gene3D" id="3.90.1640.30">
    <property type="match status" value="1"/>
</dbReference>
<reference evidence="9" key="1">
    <citation type="submission" date="2020-04" db="EMBL/GenBank/DDBJ databases">
        <authorList>
            <person name="Zhang T."/>
        </authorList>
    </citation>
    <scope>NUCLEOTIDE SEQUENCE</scope>
    <source>
        <strain evidence="9">HKST-UBA09</strain>
    </source>
</reference>
<reference evidence="9" key="2">
    <citation type="journal article" date="2021" name="Microbiome">
        <title>Successional dynamics and alternative stable states in a saline activated sludge microbial community over 9 years.</title>
        <authorList>
            <person name="Wang Y."/>
            <person name="Ye J."/>
            <person name="Ju F."/>
            <person name="Liu L."/>
            <person name="Boyd J.A."/>
            <person name="Deng Y."/>
            <person name="Parks D.H."/>
            <person name="Jiang X."/>
            <person name="Yin X."/>
            <person name="Woodcroft B.J."/>
            <person name="Tyson G.W."/>
            <person name="Hugenholtz P."/>
            <person name="Polz M.F."/>
            <person name="Zhang T."/>
        </authorList>
    </citation>
    <scope>NUCLEOTIDE SEQUENCE</scope>
    <source>
        <strain evidence="9">HKST-UBA09</strain>
    </source>
</reference>
<dbReference type="PANTHER" id="PTHR30255">
    <property type="entry name" value="SINGLE-STRANDED-DNA-SPECIFIC EXONUCLEASE RECJ"/>
    <property type="match status" value="1"/>
</dbReference>